<feature type="transmembrane region" description="Helical" evidence="1">
    <location>
        <begin position="142"/>
        <end position="159"/>
    </location>
</feature>
<reference evidence="2 3" key="1">
    <citation type="submission" date="2012-03" db="EMBL/GenBank/DDBJ databases">
        <authorList>
            <person name="Durkin A.S."/>
            <person name="McCorrison J."/>
            <person name="Torralba M."/>
            <person name="Gillis M."/>
            <person name="Methe B."/>
            <person name="Sutton G."/>
            <person name="Nelson K.E."/>
        </authorList>
    </citation>
    <scope>NUCLEOTIDE SEQUENCE [LARGE SCALE GENOMIC DNA]</scope>
    <source>
        <strain evidence="2 3">F0468</strain>
    </source>
</reference>
<feature type="transmembrane region" description="Helical" evidence="1">
    <location>
        <begin position="67"/>
        <end position="90"/>
    </location>
</feature>
<evidence type="ECO:0000313" key="2">
    <source>
        <dbReference type="EMBL" id="EIC96808.1"/>
    </source>
</evidence>
<feature type="transmembrane region" description="Helical" evidence="1">
    <location>
        <begin position="102"/>
        <end position="122"/>
    </location>
</feature>
<accession>I0RAV0</accession>
<dbReference type="OrthoDB" id="10021121at2"/>
<dbReference type="eggNOG" id="ENOG5030H3M">
    <property type="taxonomic scope" value="Bacteria"/>
</dbReference>
<gene>
    <name evidence="2" type="ORF">HMPREF9970_1922</name>
</gene>
<evidence type="ECO:0000256" key="1">
    <source>
        <dbReference type="SAM" id="Phobius"/>
    </source>
</evidence>
<sequence>MIVLFNRVEIAKSIFDIVDDWNKLFSLIISIITVLAPFISFLYLLLKIKIEDPLEYSFKEKDQKETHVIFRSFLIFTFGSLSILAINTYLTFIFLQVPDICLSFYLCYGLALLTAGILYIFLRRILDSFQILAYYMQLNKRYFIAVVLFFVCVIITGCFKHSNLSYVISGIIIGIIILISLGDFKTDKANKLLGSMFICSAFLCIPSYLYIFKLSLNLVIFIFILLILFTYILYMNKLLNYFTRLDLAYTYMYVNENSDENNLNRSNKQNIRYILGKIDNNFIISTRDYFKCDEKDKLAFDKYIMDIEKKIKDKIDENKIFERDLLLNSIKKIKDKEYSLYLNKDEECIRNFFNVIIECCDNHSEDVVAYINQNDLENKLKNIENNFKFTLVNVESMDKVEIYPHIKNIKKFYDMLK</sequence>
<feature type="transmembrane region" description="Helical" evidence="1">
    <location>
        <begin position="193"/>
        <end position="212"/>
    </location>
</feature>
<keyword evidence="3" id="KW-1185">Reference proteome</keyword>
<keyword evidence="1" id="KW-1133">Transmembrane helix</keyword>
<name>I0RAV0_9FIRM</name>
<dbReference type="RefSeq" id="WP_008753140.1">
    <property type="nucleotide sequence ID" value="NZ_AJGH01000027.1"/>
</dbReference>
<organism evidence="2 3">
    <name type="scientific">Lachnoanaerobaculum saburreum F0468</name>
    <dbReference type="NCBI Taxonomy" id="1095750"/>
    <lineage>
        <taxon>Bacteria</taxon>
        <taxon>Bacillati</taxon>
        <taxon>Bacillota</taxon>
        <taxon>Clostridia</taxon>
        <taxon>Lachnospirales</taxon>
        <taxon>Lachnospiraceae</taxon>
        <taxon>Lachnoanaerobaculum</taxon>
    </lineage>
</organism>
<comment type="caution">
    <text evidence="2">The sequence shown here is derived from an EMBL/GenBank/DDBJ whole genome shotgun (WGS) entry which is preliminary data.</text>
</comment>
<proteinExistence type="predicted"/>
<dbReference type="Proteomes" id="UP000005039">
    <property type="component" value="Unassembled WGS sequence"/>
</dbReference>
<dbReference type="PATRIC" id="fig|1095750.3.peg.429"/>
<evidence type="ECO:0000313" key="3">
    <source>
        <dbReference type="Proteomes" id="UP000005039"/>
    </source>
</evidence>
<keyword evidence="1" id="KW-0812">Transmembrane</keyword>
<keyword evidence="1" id="KW-0472">Membrane</keyword>
<feature type="transmembrane region" description="Helical" evidence="1">
    <location>
        <begin position="218"/>
        <end position="234"/>
    </location>
</feature>
<dbReference type="EMBL" id="AJGH01000027">
    <property type="protein sequence ID" value="EIC96808.1"/>
    <property type="molecule type" value="Genomic_DNA"/>
</dbReference>
<dbReference type="AlphaFoldDB" id="I0RAV0"/>
<feature type="transmembrane region" description="Helical" evidence="1">
    <location>
        <begin position="24"/>
        <end position="46"/>
    </location>
</feature>
<feature type="transmembrane region" description="Helical" evidence="1">
    <location>
        <begin position="165"/>
        <end position="181"/>
    </location>
</feature>
<protein>
    <submittedName>
        <fullName evidence="2">Uncharacterized protein</fullName>
    </submittedName>
</protein>